<protein>
    <submittedName>
        <fullName evidence="2">Uncharacterized protein</fullName>
    </submittedName>
</protein>
<organism evidence="2 3">
    <name type="scientific">Pleurodeles waltl</name>
    <name type="common">Iberian ribbed newt</name>
    <dbReference type="NCBI Taxonomy" id="8319"/>
    <lineage>
        <taxon>Eukaryota</taxon>
        <taxon>Metazoa</taxon>
        <taxon>Chordata</taxon>
        <taxon>Craniata</taxon>
        <taxon>Vertebrata</taxon>
        <taxon>Euteleostomi</taxon>
        <taxon>Amphibia</taxon>
        <taxon>Batrachia</taxon>
        <taxon>Caudata</taxon>
        <taxon>Salamandroidea</taxon>
        <taxon>Salamandridae</taxon>
        <taxon>Pleurodelinae</taxon>
        <taxon>Pleurodeles</taxon>
    </lineage>
</organism>
<sequence>RTSRSGNLGDPLWVLECRGTRGRKVGRNPTPEGALVKVGPGGVRGAESAQLEVAPQDGEPSSGRSLGLLEPGAVLQTPRTGAPGEGPEERGRALPAAGESRRRLGTGEDRWARGWAPRLKRAPGLGLGPQRKEDPGLPHPRRLVSGPAVGAARALSCRWDQTLKRARSRGGGTQRNKAGPRGPSEREVRDLRKEPPNL</sequence>
<dbReference type="EMBL" id="JANPWB010000001">
    <property type="protein sequence ID" value="KAJ1217586.1"/>
    <property type="molecule type" value="Genomic_DNA"/>
</dbReference>
<feature type="non-terminal residue" evidence="2">
    <location>
        <position position="1"/>
    </location>
</feature>
<comment type="caution">
    <text evidence="2">The sequence shown here is derived from an EMBL/GenBank/DDBJ whole genome shotgun (WGS) entry which is preliminary data.</text>
</comment>
<evidence type="ECO:0000313" key="3">
    <source>
        <dbReference type="Proteomes" id="UP001066276"/>
    </source>
</evidence>
<evidence type="ECO:0000313" key="2">
    <source>
        <dbReference type="EMBL" id="KAJ1217586.1"/>
    </source>
</evidence>
<feature type="region of interest" description="Disordered" evidence="1">
    <location>
        <begin position="21"/>
        <end position="198"/>
    </location>
</feature>
<dbReference type="Proteomes" id="UP001066276">
    <property type="component" value="Chromosome 1_1"/>
</dbReference>
<keyword evidence="3" id="KW-1185">Reference proteome</keyword>
<gene>
    <name evidence="2" type="ORF">NDU88_005180</name>
</gene>
<accession>A0AAV7WXI3</accession>
<feature type="non-terminal residue" evidence="2">
    <location>
        <position position="198"/>
    </location>
</feature>
<dbReference type="AlphaFoldDB" id="A0AAV7WXI3"/>
<feature type="compositionally biased region" description="Basic and acidic residues" evidence="1">
    <location>
        <begin position="99"/>
        <end position="112"/>
    </location>
</feature>
<evidence type="ECO:0000256" key="1">
    <source>
        <dbReference type="SAM" id="MobiDB-lite"/>
    </source>
</evidence>
<feature type="compositionally biased region" description="Basic and acidic residues" evidence="1">
    <location>
        <begin position="183"/>
        <end position="198"/>
    </location>
</feature>
<proteinExistence type="predicted"/>
<reference evidence="2" key="1">
    <citation type="journal article" date="2022" name="bioRxiv">
        <title>Sequencing and chromosome-scale assembly of the giantPleurodeles waltlgenome.</title>
        <authorList>
            <person name="Brown T."/>
            <person name="Elewa A."/>
            <person name="Iarovenko S."/>
            <person name="Subramanian E."/>
            <person name="Araus A.J."/>
            <person name="Petzold A."/>
            <person name="Susuki M."/>
            <person name="Suzuki K.-i.T."/>
            <person name="Hayashi T."/>
            <person name="Toyoda A."/>
            <person name="Oliveira C."/>
            <person name="Osipova E."/>
            <person name="Leigh N.D."/>
            <person name="Simon A."/>
            <person name="Yun M.H."/>
        </authorList>
    </citation>
    <scope>NUCLEOTIDE SEQUENCE</scope>
    <source>
        <strain evidence="2">20211129_DDA</strain>
        <tissue evidence="2">Liver</tissue>
    </source>
</reference>
<name>A0AAV7WXI3_PLEWA</name>